<evidence type="ECO:0000256" key="7">
    <source>
        <dbReference type="ARBA" id="ARBA00023136"/>
    </source>
</evidence>
<dbReference type="PANTHER" id="PTHR30472">
    <property type="entry name" value="FERRIC ENTEROBACTIN TRANSPORT SYSTEM PERMEASE PROTEIN"/>
    <property type="match status" value="1"/>
</dbReference>
<keyword evidence="5 8" id="KW-0812">Transmembrane</keyword>
<dbReference type="InterPro" id="IPR037294">
    <property type="entry name" value="ABC_BtuC-like"/>
</dbReference>
<evidence type="ECO:0000256" key="3">
    <source>
        <dbReference type="ARBA" id="ARBA00022448"/>
    </source>
</evidence>
<feature type="transmembrane region" description="Helical" evidence="8">
    <location>
        <begin position="212"/>
        <end position="232"/>
    </location>
</feature>
<evidence type="ECO:0000256" key="8">
    <source>
        <dbReference type="SAM" id="Phobius"/>
    </source>
</evidence>
<evidence type="ECO:0000256" key="2">
    <source>
        <dbReference type="ARBA" id="ARBA00007935"/>
    </source>
</evidence>
<accession>A0A7L5C198</accession>
<dbReference type="InterPro" id="IPR000522">
    <property type="entry name" value="ABC_transptr_permease_BtuC"/>
</dbReference>
<dbReference type="AlphaFoldDB" id="A0A7L5C198"/>
<dbReference type="GO" id="GO:0005886">
    <property type="term" value="C:plasma membrane"/>
    <property type="evidence" value="ECO:0007669"/>
    <property type="project" value="UniProtKB-SubCell"/>
</dbReference>
<comment type="subcellular location">
    <subcellularLocation>
        <location evidence="1">Cell membrane</location>
        <topology evidence="1">Multi-pass membrane protein</topology>
    </subcellularLocation>
</comment>
<dbReference type="GO" id="GO:0022857">
    <property type="term" value="F:transmembrane transporter activity"/>
    <property type="evidence" value="ECO:0007669"/>
    <property type="project" value="InterPro"/>
</dbReference>
<keyword evidence="3" id="KW-0813">Transport</keyword>
<evidence type="ECO:0000256" key="6">
    <source>
        <dbReference type="ARBA" id="ARBA00022989"/>
    </source>
</evidence>
<dbReference type="KEGG" id="hdh:G5B40_09300"/>
<keyword evidence="6 8" id="KW-1133">Transmembrane helix</keyword>
<dbReference type="SUPFAM" id="SSF81345">
    <property type="entry name" value="ABC transporter involved in vitamin B12 uptake, BtuC"/>
    <property type="match status" value="1"/>
</dbReference>
<keyword evidence="4" id="KW-1003">Cell membrane</keyword>
<dbReference type="PANTHER" id="PTHR30472:SF25">
    <property type="entry name" value="ABC TRANSPORTER PERMEASE PROTEIN MJ0876-RELATED"/>
    <property type="match status" value="1"/>
</dbReference>
<dbReference type="GO" id="GO:0033214">
    <property type="term" value="P:siderophore-iron import into cell"/>
    <property type="evidence" value="ECO:0007669"/>
    <property type="project" value="TreeGrafter"/>
</dbReference>
<dbReference type="Gene3D" id="1.10.3470.10">
    <property type="entry name" value="ABC transporter involved in vitamin B12 uptake, BtuC"/>
    <property type="match status" value="1"/>
</dbReference>
<dbReference type="Pfam" id="PF01032">
    <property type="entry name" value="FecCD"/>
    <property type="match status" value="1"/>
</dbReference>
<organism evidence="9 10">
    <name type="scientific">Pikeienuella piscinae</name>
    <dbReference type="NCBI Taxonomy" id="2748098"/>
    <lineage>
        <taxon>Bacteria</taxon>
        <taxon>Pseudomonadati</taxon>
        <taxon>Pseudomonadota</taxon>
        <taxon>Alphaproteobacteria</taxon>
        <taxon>Rhodobacterales</taxon>
        <taxon>Paracoccaceae</taxon>
        <taxon>Pikeienuella</taxon>
    </lineage>
</organism>
<proteinExistence type="inferred from homology"/>
<evidence type="ECO:0000313" key="9">
    <source>
        <dbReference type="EMBL" id="QIE55629.1"/>
    </source>
</evidence>
<keyword evidence="10" id="KW-1185">Reference proteome</keyword>
<evidence type="ECO:0000256" key="5">
    <source>
        <dbReference type="ARBA" id="ARBA00022692"/>
    </source>
</evidence>
<dbReference type="EMBL" id="CP049056">
    <property type="protein sequence ID" value="QIE55629.1"/>
    <property type="molecule type" value="Genomic_DNA"/>
</dbReference>
<name>A0A7L5C198_9RHOB</name>
<feature type="transmembrane region" description="Helical" evidence="8">
    <location>
        <begin position="139"/>
        <end position="159"/>
    </location>
</feature>
<evidence type="ECO:0000256" key="4">
    <source>
        <dbReference type="ARBA" id="ARBA00022475"/>
    </source>
</evidence>
<keyword evidence="7 8" id="KW-0472">Membrane</keyword>
<protein>
    <submittedName>
        <fullName evidence="9">Iron ABC transporter permease</fullName>
    </submittedName>
</protein>
<evidence type="ECO:0000313" key="10">
    <source>
        <dbReference type="Proteomes" id="UP000503336"/>
    </source>
</evidence>
<dbReference type="Proteomes" id="UP000503336">
    <property type="component" value="Chromosome"/>
</dbReference>
<evidence type="ECO:0000256" key="1">
    <source>
        <dbReference type="ARBA" id="ARBA00004651"/>
    </source>
</evidence>
<feature type="transmembrane region" description="Helical" evidence="8">
    <location>
        <begin position="110"/>
        <end position="133"/>
    </location>
</feature>
<feature type="transmembrane region" description="Helical" evidence="8">
    <location>
        <begin position="262"/>
        <end position="287"/>
    </location>
</feature>
<dbReference type="FunFam" id="1.10.3470.10:FF:000001">
    <property type="entry name" value="Vitamin B12 ABC transporter permease BtuC"/>
    <property type="match status" value="1"/>
</dbReference>
<gene>
    <name evidence="9" type="ORF">G5B40_09300</name>
</gene>
<dbReference type="CDD" id="cd06550">
    <property type="entry name" value="TM_ABC_iron-siderophores_like"/>
    <property type="match status" value="1"/>
</dbReference>
<feature type="transmembrane region" description="Helical" evidence="8">
    <location>
        <begin position="77"/>
        <end position="98"/>
    </location>
</feature>
<reference evidence="9 10" key="1">
    <citation type="submission" date="2020-02" db="EMBL/GenBank/DDBJ databases">
        <title>complete genome sequence of Rhodobacteraceae bacterium.</title>
        <authorList>
            <person name="Park J."/>
            <person name="Kim Y.-S."/>
            <person name="Kim K.-H."/>
        </authorList>
    </citation>
    <scope>NUCLEOTIDE SEQUENCE [LARGE SCALE GENOMIC DNA]</scope>
    <source>
        <strain evidence="9 10">RR4-56</strain>
    </source>
</reference>
<feature type="transmembrane region" description="Helical" evidence="8">
    <location>
        <begin position="332"/>
        <end position="349"/>
    </location>
</feature>
<feature type="transmembrane region" description="Helical" evidence="8">
    <location>
        <begin position="171"/>
        <end position="192"/>
    </location>
</feature>
<comment type="similarity">
    <text evidence="2">Belongs to the binding-protein-dependent transport system permease family. FecCD subfamily.</text>
</comment>
<dbReference type="RefSeq" id="WP_165097806.1">
    <property type="nucleotide sequence ID" value="NZ_CP049056.1"/>
</dbReference>
<feature type="transmembrane region" description="Helical" evidence="8">
    <location>
        <begin position="25"/>
        <end position="43"/>
    </location>
</feature>
<sequence length="357" mass="35880">MSRAAAISRADAGASSRFPGRRARILALIAALAAGLLLAEIAYGPVRLTLDEIVGAVIGEAAPATTVILIEIRAPRALLAILVGAALGLSGACLQGVLRNPLADPGLIGVSAGATVGAVSVIVLGEALFGGAPDVIRPYLLPVAAFFGAAAATGFVFFVARGRGGVSVATVILAGVAVNAIAGAFVGAMVYLSDDAQLRELTFWTMGSLGGARWAVIGPTLIFAAPASLLLARRARGLDLFQLGERAARHSGIDVEREKRRIGALTALAVGAVTAAAGPISFIGLVAPHISRLLVGPNHAAILPGAALSGAALTLGADLLVRTAMPPAEPPIGLATALIGGPFFLWLIVSRMGRSDA</sequence>